<evidence type="ECO:0000313" key="3">
    <source>
        <dbReference type="Proteomes" id="UP000681075"/>
    </source>
</evidence>
<keyword evidence="1" id="KW-0812">Transmembrane</keyword>
<feature type="transmembrane region" description="Helical" evidence="1">
    <location>
        <begin position="21"/>
        <end position="48"/>
    </location>
</feature>
<organism evidence="2 3">
    <name type="scientific">Roseiterribacter gracilis</name>
    <dbReference type="NCBI Taxonomy" id="2812848"/>
    <lineage>
        <taxon>Bacteria</taxon>
        <taxon>Pseudomonadati</taxon>
        <taxon>Pseudomonadota</taxon>
        <taxon>Alphaproteobacteria</taxon>
        <taxon>Rhodospirillales</taxon>
        <taxon>Roseiterribacteraceae</taxon>
        <taxon>Roseiterribacter</taxon>
    </lineage>
</organism>
<keyword evidence="1" id="KW-1133">Transmembrane helix</keyword>
<name>A0A8S8XHI5_9PROT</name>
<sequence length="107" mass="11939">MEARPAYHRQTPIQTRAAEPWTLLMAPAKATLLNFGIWIGIGTILAAVAHMSPLLFVLIPMAVQPVLILLQFRDPHYMTATRAWFSVRQIRARGNEIDAVAGRVHLA</sequence>
<keyword evidence="3" id="KW-1185">Reference proteome</keyword>
<reference evidence="2" key="1">
    <citation type="submission" date="2021-02" db="EMBL/GenBank/DDBJ databases">
        <title>Genome sequence of Rhodospirillales sp. strain TMPK1 isolated from soil.</title>
        <authorList>
            <person name="Nakai R."/>
            <person name="Kusada H."/>
            <person name="Tamaki H."/>
        </authorList>
    </citation>
    <scope>NUCLEOTIDE SEQUENCE</scope>
    <source>
        <strain evidence="2">TMPK1</strain>
    </source>
</reference>
<protein>
    <submittedName>
        <fullName evidence="2">Uncharacterized protein</fullName>
    </submittedName>
</protein>
<dbReference type="EMBL" id="BOPV01000001">
    <property type="protein sequence ID" value="GIL41432.1"/>
    <property type="molecule type" value="Genomic_DNA"/>
</dbReference>
<comment type="caution">
    <text evidence="2">The sequence shown here is derived from an EMBL/GenBank/DDBJ whole genome shotgun (WGS) entry which is preliminary data.</text>
</comment>
<feature type="transmembrane region" description="Helical" evidence="1">
    <location>
        <begin position="54"/>
        <end position="72"/>
    </location>
</feature>
<dbReference type="RefSeq" id="WP_420244915.1">
    <property type="nucleotide sequence ID" value="NZ_BOPV01000001.1"/>
</dbReference>
<gene>
    <name evidence="2" type="ORF">TMPK1_36690</name>
</gene>
<evidence type="ECO:0000256" key="1">
    <source>
        <dbReference type="SAM" id="Phobius"/>
    </source>
</evidence>
<proteinExistence type="predicted"/>
<dbReference type="Proteomes" id="UP000681075">
    <property type="component" value="Unassembled WGS sequence"/>
</dbReference>
<dbReference type="AlphaFoldDB" id="A0A8S8XHI5"/>
<accession>A0A8S8XHI5</accession>
<keyword evidence="1" id="KW-0472">Membrane</keyword>
<evidence type="ECO:0000313" key="2">
    <source>
        <dbReference type="EMBL" id="GIL41432.1"/>
    </source>
</evidence>